<sequence>MTALRKYARLETIGLWRPVPDAQRREVIVSFGEASLVLTDGRTEMPLSHWSLPAVQRRNPGEMPALFAPSGDTMAETLEIDDPGMIEAIETIRTAVQRRRPRRGRGRLAVVAVTGMAILAGAVFWLPGAVVGHTTRIVPFVKREQIGRDLLVSMARFTGTPCADPQGLAVLGRLSARLFGRDGAQVVVLRDGLPAGGTAHVPGRHLLVDHSLIELPDGPEVLAGHLIVERLRGDLSDPLAEVLRAAGLRATFTLLATGSLPASALEGQAQTRLRAPAIALPTEQVLARFAAAGVPATPYALSVDPSGTTTRALIENDPIAPGTSPRLMADADWLALQAICRR</sequence>
<protein>
    <submittedName>
        <fullName evidence="2">Uncharacterized protein</fullName>
    </submittedName>
</protein>
<dbReference type="STRING" id="1086013.SAMN05421774_102327"/>
<dbReference type="EMBL" id="FTOT01000002">
    <property type="protein sequence ID" value="SIS79737.1"/>
    <property type="molecule type" value="Genomic_DNA"/>
</dbReference>
<dbReference type="OrthoDB" id="7822309at2"/>
<evidence type="ECO:0000256" key="1">
    <source>
        <dbReference type="SAM" id="Phobius"/>
    </source>
</evidence>
<reference evidence="2 3" key="1">
    <citation type="submission" date="2017-01" db="EMBL/GenBank/DDBJ databases">
        <authorList>
            <person name="Mah S.A."/>
            <person name="Swanson W.J."/>
            <person name="Moy G.W."/>
            <person name="Vacquier V.D."/>
        </authorList>
    </citation>
    <scope>NUCLEOTIDE SEQUENCE [LARGE SCALE GENOMIC DNA]</scope>
    <source>
        <strain evidence="2 3">DSM 26375</strain>
    </source>
</reference>
<feature type="transmembrane region" description="Helical" evidence="1">
    <location>
        <begin position="108"/>
        <end position="126"/>
    </location>
</feature>
<proteinExistence type="predicted"/>
<accession>A0A1N7M104</accession>
<evidence type="ECO:0000313" key="2">
    <source>
        <dbReference type="EMBL" id="SIS79737.1"/>
    </source>
</evidence>
<keyword evidence="1" id="KW-1133">Transmembrane helix</keyword>
<keyword evidence="3" id="KW-1185">Reference proteome</keyword>
<organism evidence="2 3">
    <name type="scientific">Gemmobacter megaterium</name>
    <dbReference type="NCBI Taxonomy" id="1086013"/>
    <lineage>
        <taxon>Bacteria</taxon>
        <taxon>Pseudomonadati</taxon>
        <taxon>Pseudomonadota</taxon>
        <taxon>Alphaproteobacteria</taxon>
        <taxon>Rhodobacterales</taxon>
        <taxon>Paracoccaceae</taxon>
        <taxon>Gemmobacter</taxon>
    </lineage>
</organism>
<name>A0A1N7M104_9RHOB</name>
<dbReference type="RefSeq" id="WP_076529526.1">
    <property type="nucleotide sequence ID" value="NZ_BMEH01000002.1"/>
</dbReference>
<dbReference type="AlphaFoldDB" id="A0A1N7M104"/>
<gene>
    <name evidence="2" type="ORF">SAMN05421774_102327</name>
</gene>
<keyword evidence="1" id="KW-0472">Membrane</keyword>
<keyword evidence="1" id="KW-0812">Transmembrane</keyword>
<evidence type="ECO:0000313" key="3">
    <source>
        <dbReference type="Proteomes" id="UP000186141"/>
    </source>
</evidence>
<dbReference type="Proteomes" id="UP000186141">
    <property type="component" value="Unassembled WGS sequence"/>
</dbReference>